<dbReference type="GO" id="GO:0046872">
    <property type="term" value="F:metal ion binding"/>
    <property type="evidence" value="ECO:0007669"/>
    <property type="project" value="UniProtKB-KW"/>
</dbReference>
<feature type="domain" description="4Fe-4S ferredoxin-type" evidence="8">
    <location>
        <begin position="58"/>
        <end position="87"/>
    </location>
</feature>
<dbReference type="PROSITE" id="PS00198">
    <property type="entry name" value="4FE4S_FER_1"/>
    <property type="match status" value="1"/>
</dbReference>
<dbReference type="PANTHER" id="PTHR42989">
    <property type="entry name" value="HYDROGENASE-4 COMPONENT I"/>
    <property type="match status" value="1"/>
</dbReference>
<comment type="similarity">
    <text evidence="2">Belongs to the complex I 20 kDa subunit family.</text>
</comment>
<comment type="caution">
    <text evidence="9">The sequence shown here is derived from an EMBL/GenBank/DDBJ whole genome shotgun (WGS) entry which is preliminary data.</text>
</comment>
<feature type="domain" description="4Fe-4S ferredoxin-type" evidence="8">
    <location>
        <begin position="30"/>
        <end position="57"/>
    </location>
</feature>
<dbReference type="Pfam" id="PF00037">
    <property type="entry name" value="Fer4"/>
    <property type="match status" value="1"/>
</dbReference>
<dbReference type="Pfam" id="PF01058">
    <property type="entry name" value="Oxidored_q6"/>
    <property type="match status" value="1"/>
</dbReference>
<keyword evidence="6" id="KW-0408">Iron</keyword>
<evidence type="ECO:0000256" key="6">
    <source>
        <dbReference type="ARBA" id="ARBA00023004"/>
    </source>
</evidence>
<dbReference type="InterPro" id="IPR017900">
    <property type="entry name" value="4Fe4S_Fe_S_CS"/>
</dbReference>
<dbReference type="AlphaFoldDB" id="A0AAE3P3U4"/>
<comment type="cofactor">
    <cofactor evidence="1">
        <name>[4Fe-4S] cluster</name>
        <dbReference type="ChEBI" id="CHEBI:49883"/>
    </cofactor>
</comment>
<dbReference type="InterPro" id="IPR006137">
    <property type="entry name" value="NADH_UbQ_OxRdtase-like_20kDa"/>
</dbReference>
<organism evidence="9 10">
    <name type="scientific">Stygiobacter electus</name>
    <dbReference type="NCBI Taxonomy" id="3032292"/>
    <lineage>
        <taxon>Bacteria</taxon>
        <taxon>Pseudomonadati</taxon>
        <taxon>Ignavibacteriota</taxon>
        <taxon>Ignavibacteria</taxon>
        <taxon>Ignavibacteriales</taxon>
        <taxon>Melioribacteraceae</taxon>
        <taxon>Stygiobacter</taxon>
    </lineage>
</organism>
<evidence type="ECO:0000259" key="8">
    <source>
        <dbReference type="PROSITE" id="PS51379"/>
    </source>
</evidence>
<sequence length="248" mass="27761">MKDALKIRLLQGDPIIHDVKNVNLTERFRGLPEIKNDECKINCNICIDSCPTNAIKLNPLQIDLGLCTFCGLCEKVCPNNIIHFTNNYHISVEQREKLIISKEVKFIKPEIASEKIRKYFGKSLKLRQISAGGCNGCELELNALSNVNFDLGRYGIEFVASPRHADGIVITGPITKNMSLATEICYEAIPNPKIIILFGTCAISGGIFQESSDIERKFLEENKIDLYIPGCPPHPLTFINGILDWLNK</sequence>
<reference evidence="9" key="1">
    <citation type="submission" date="2023-03" db="EMBL/GenBank/DDBJ databases">
        <title>Stygiobacter electus gen. nov., sp. nov., facultatively anaerobic thermotolerant bacterium of the class Ignavibacteria from a well of Yessentuki mineral water deposit.</title>
        <authorList>
            <person name="Podosokorskaya O.A."/>
            <person name="Elcheninov A.G."/>
            <person name="Petrova N.F."/>
            <person name="Zavarzina D.G."/>
            <person name="Kublanov I.V."/>
            <person name="Merkel A.Y."/>
        </authorList>
    </citation>
    <scope>NUCLEOTIDE SEQUENCE</scope>
    <source>
        <strain evidence="9">09-Me</strain>
    </source>
</reference>
<keyword evidence="10" id="KW-1185">Reference proteome</keyword>
<dbReference type="PROSITE" id="PS51379">
    <property type="entry name" value="4FE4S_FER_2"/>
    <property type="match status" value="2"/>
</dbReference>
<keyword evidence="5" id="KW-0479">Metal-binding</keyword>
<dbReference type="Gene3D" id="3.30.70.20">
    <property type="match status" value="1"/>
</dbReference>
<evidence type="ECO:0000256" key="2">
    <source>
        <dbReference type="ARBA" id="ARBA00009173"/>
    </source>
</evidence>
<protein>
    <submittedName>
        <fullName evidence="9">4Fe-4S binding protein</fullName>
    </submittedName>
</protein>
<evidence type="ECO:0000256" key="5">
    <source>
        <dbReference type="ARBA" id="ARBA00022723"/>
    </source>
</evidence>
<evidence type="ECO:0000313" key="10">
    <source>
        <dbReference type="Proteomes" id="UP001221302"/>
    </source>
</evidence>
<keyword evidence="7" id="KW-0411">Iron-sulfur</keyword>
<dbReference type="GO" id="GO:0051539">
    <property type="term" value="F:4 iron, 4 sulfur cluster binding"/>
    <property type="evidence" value="ECO:0007669"/>
    <property type="project" value="UniProtKB-KW"/>
</dbReference>
<dbReference type="EMBL" id="JARGDL010000013">
    <property type="protein sequence ID" value="MDF1612370.1"/>
    <property type="molecule type" value="Genomic_DNA"/>
</dbReference>
<dbReference type="InterPro" id="IPR017896">
    <property type="entry name" value="4Fe4S_Fe-S-bd"/>
</dbReference>
<evidence type="ECO:0000256" key="1">
    <source>
        <dbReference type="ARBA" id="ARBA00001966"/>
    </source>
</evidence>
<dbReference type="Proteomes" id="UP001221302">
    <property type="component" value="Unassembled WGS sequence"/>
</dbReference>
<evidence type="ECO:0000256" key="7">
    <source>
        <dbReference type="ARBA" id="ARBA00023014"/>
    </source>
</evidence>
<evidence type="ECO:0000256" key="4">
    <source>
        <dbReference type="ARBA" id="ARBA00022485"/>
    </source>
</evidence>
<comment type="similarity">
    <text evidence="3">Belongs to the FrhG family.</text>
</comment>
<dbReference type="SUPFAM" id="SSF54862">
    <property type="entry name" value="4Fe-4S ferredoxins"/>
    <property type="match status" value="1"/>
</dbReference>
<gene>
    <name evidence="9" type="ORF">P0M35_09420</name>
</gene>
<dbReference type="SUPFAM" id="SSF56770">
    <property type="entry name" value="HydA/Nqo6-like"/>
    <property type="match status" value="1"/>
</dbReference>
<dbReference type="PANTHER" id="PTHR42989:SF1">
    <property type="entry name" value="FORMATE HYDROGENLYASE SUBUNIT 7-RELATED"/>
    <property type="match status" value="1"/>
</dbReference>
<evidence type="ECO:0000256" key="3">
    <source>
        <dbReference type="ARBA" id="ARBA00010870"/>
    </source>
</evidence>
<evidence type="ECO:0000313" key="9">
    <source>
        <dbReference type="EMBL" id="MDF1612370.1"/>
    </source>
</evidence>
<keyword evidence="4" id="KW-0004">4Fe-4S</keyword>
<name>A0AAE3P3U4_9BACT</name>
<accession>A0AAE3P3U4</accession>
<dbReference type="RefSeq" id="WP_321536141.1">
    <property type="nucleotide sequence ID" value="NZ_JARGDL010000013.1"/>
</dbReference>
<proteinExistence type="inferred from homology"/>
<dbReference type="InterPro" id="IPR052375">
    <property type="entry name" value="Complex_I_20kDa-like"/>
</dbReference>
<dbReference type="Gene3D" id="3.40.50.12280">
    <property type="match status" value="1"/>
</dbReference>